<dbReference type="AlphaFoldDB" id="A0A9Q1KKX3"/>
<accession>A0A9Q1KKX3</accession>
<comment type="caution">
    <text evidence="3">The sequence shown here is derived from an EMBL/GenBank/DDBJ whole genome shotgun (WGS) entry which is preliminary data.</text>
</comment>
<dbReference type="Proteomes" id="UP001153076">
    <property type="component" value="Unassembled WGS sequence"/>
</dbReference>
<gene>
    <name evidence="3" type="ORF">Cgig2_029489</name>
</gene>
<proteinExistence type="predicted"/>
<dbReference type="PANTHER" id="PTHR45892:SF3">
    <property type="entry name" value="PUTATIVE-RELATED"/>
    <property type="match status" value="1"/>
</dbReference>
<evidence type="ECO:0000256" key="1">
    <source>
        <dbReference type="PIRSR" id="PIRSR036696-1"/>
    </source>
</evidence>
<dbReference type="GO" id="GO:0004046">
    <property type="term" value="F:aminoacylase activity"/>
    <property type="evidence" value="ECO:0007669"/>
    <property type="project" value="TreeGrafter"/>
</dbReference>
<feature type="binding site" evidence="2">
    <location>
        <position position="106"/>
    </location>
    <ligand>
        <name>Zn(2+)</name>
        <dbReference type="ChEBI" id="CHEBI:29105"/>
        <label>2</label>
    </ligand>
</feature>
<dbReference type="OrthoDB" id="3064516at2759"/>
<dbReference type="GO" id="GO:0046872">
    <property type="term" value="F:metal ion binding"/>
    <property type="evidence" value="ECO:0007669"/>
    <property type="project" value="UniProtKB-KW"/>
</dbReference>
<dbReference type="Gene3D" id="3.40.630.10">
    <property type="entry name" value="Zn peptidases"/>
    <property type="match status" value="1"/>
</dbReference>
<dbReference type="InterPro" id="IPR002933">
    <property type="entry name" value="Peptidase_M20"/>
</dbReference>
<keyword evidence="2" id="KW-0479">Metal-binding</keyword>
<dbReference type="PANTHER" id="PTHR45892">
    <property type="entry name" value="AMINOACYLASE-1"/>
    <property type="match status" value="1"/>
</dbReference>
<reference evidence="3" key="1">
    <citation type="submission" date="2022-04" db="EMBL/GenBank/DDBJ databases">
        <title>Carnegiea gigantea Genome sequencing and assembly v2.</title>
        <authorList>
            <person name="Copetti D."/>
            <person name="Sanderson M.J."/>
            <person name="Burquez A."/>
            <person name="Wojciechowski M.F."/>
        </authorList>
    </citation>
    <scope>NUCLEOTIDE SEQUENCE</scope>
    <source>
        <strain evidence="3">SGP5-SGP5p</strain>
        <tissue evidence="3">Aerial part</tissue>
    </source>
</reference>
<comment type="cofactor">
    <cofactor evidence="2">
        <name>Zn(2+)</name>
        <dbReference type="ChEBI" id="CHEBI:29105"/>
    </cofactor>
    <text evidence="2">Binds 2 Zn(2+) ions per subunit.</text>
</comment>
<dbReference type="InterPro" id="IPR052083">
    <property type="entry name" value="Aminoacylase-1_M20A"/>
</dbReference>
<feature type="binding site" evidence="2">
    <location>
        <position position="70"/>
    </location>
    <ligand>
        <name>Zn(2+)</name>
        <dbReference type="ChEBI" id="CHEBI:29105"/>
        <label>2</label>
    </ligand>
</feature>
<protein>
    <submittedName>
        <fullName evidence="3">Uncharacterized protein</fullName>
    </submittedName>
</protein>
<sequence length="364" mass="40695">MARFQAYLRFNAAHPNPNYTAPISFLLAQARSIGLQARALEFVTAKPWDPPPFVAVRNPDGKIFARGVQDDKSIPVQYLEAIRNLREVHQFESIRTVHLSCVPDEEIGGFVGAAKFVESKDFEELNGNGATGSWSRMYDNSAMEHLMKTVELMMRSREAQFHVVKVGLAANSEVISVNSVYLKSGIPSSDVSVSFICVNVFSFEDYWVFCDFVSSAGRLLLPAVDPELVRKRIGEKWAPASRNTTYQIVEKGCIRDFRGRPLMTSTDDTNPWWSVFEQAIVAVGGKLAKPEILASTTDSTFMRQRGIPTLDASRRQILQSCFMTIMSFGILIHHISSCHLQDTVFLRGIKVYESIICSSSSFEG</sequence>
<feature type="binding site" evidence="2">
    <location>
        <position position="70"/>
    </location>
    <ligand>
        <name>Zn(2+)</name>
        <dbReference type="ChEBI" id="CHEBI:29105"/>
        <label>1</label>
    </ligand>
</feature>
<name>A0A9Q1KKX3_9CARY</name>
<organism evidence="3 4">
    <name type="scientific">Carnegiea gigantea</name>
    <dbReference type="NCBI Taxonomy" id="171969"/>
    <lineage>
        <taxon>Eukaryota</taxon>
        <taxon>Viridiplantae</taxon>
        <taxon>Streptophyta</taxon>
        <taxon>Embryophyta</taxon>
        <taxon>Tracheophyta</taxon>
        <taxon>Spermatophyta</taxon>
        <taxon>Magnoliopsida</taxon>
        <taxon>eudicotyledons</taxon>
        <taxon>Gunneridae</taxon>
        <taxon>Pentapetalae</taxon>
        <taxon>Caryophyllales</taxon>
        <taxon>Cactineae</taxon>
        <taxon>Cactaceae</taxon>
        <taxon>Cactoideae</taxon>
        <taxon>Echinocereeae</taxon>
        <taxon>Carnegiea</taxon>
    </lineage>
</organism>
<dbReference type="Gene3D" id="1.10.150.900">
    <property type="match status" value="1"/>
</dbReference>
<keyword evidence="4" id="KW-1185">Reference proteome</keyword>
<evidence type="ECO:0000256" key="2">
    <source>
        <dbReference type="PIRSR" id="PIRSR036696-2"/>
    </source>
</evidence>
<evidence type="ECO:0000313" key="4">
    <source>
        <dbReference type="Proteomes" id="UP001153076"/>
    </source>
</evidence>
<feature type="binding site" evidence="2">
    <location>
        <position position="333"/>
    </location>
    <ligand>
        <name>Zn(2+)</name>
        <dbReference type="ChEBI" id="CHEBI:29105"/>
        <label>2</label>
    </ligand>
</feature>
<evidence type="ECO:0000313" key="3">
    <source>
        <dbReference type="EMBL" id="KAJ8445117.1"/>
    </source>
</evidence>
<dbReference type="EMBL" id="JAKOGI010000080">
    <property type="protein sequence ID" value="KAJ8445117.1"/>
    <property type="molecule type" value="Genomic_DNA"/>
</dbReference>
<dbReference type="SUPFAM" id="SSF53187">
    <property type="entry name" value="Zn-dependent exopeptidases"/>
    <property type="match status" value="1"/>
</dbReference>
<feature type="active site" description="Proton acceptor" evidence="1">
    <location>
        <position position="105"/>
    </location>
</feature>
<keyword evidence="2" id="KW-0862">Zinc</keyword>
<dbReference type="Pfam" id="PF01546">
    <property type="entry name" value="Peptidase_M20"/>
    <property type="match status" value="1"/>
</dbReference>
<dbReference type="PIRSF" id="PIRSF036696">
    <property type="entry name" value="ACY-1"/>
    <property type="match status" value="1"/>
</dbReference>